<evidence type="ECO:0000259" key="9">
    <source>
        <dbReference type="Pfam" id="PF01648"/>
    </source>
</evidence>
<keyword evidence="4 8" id="KW-0276">Fatty acid metabolism</keyword>
<dbReference type="Pfam" id="PF01648">
    <property type="entry name" value="ACPS"/>
    <property type="match status" value="1"/>
</dbReference>
<gene>
    <name evidence="8" type="primary">acpS</name>
    <name evidence="10" type="ORF">Lyticum_00615</name>
</gene>
<dbReference type="NCBIfam" id="TIGR00556">
    <property type="entry name" value="pantethn_trn"/>
    <property type="match status" value="1"/>
</dbReference>
<keyword evidence="6 8" id="KW-0443">Lipid metabolism</keyword>
<keyword evidence="8" id="KW-0963">Cytoplasm</keyword>
<comment type="catalytic activity">
    <reaction evidence="8">
        <text>apo-[ACP] + CoA = holo-[ACP] + adenosine 3',5'-bisphosphate + H(+)</text>
        <dbReference type="Rhea" id="RHEA:12068"/>
        <dbReference type="Rhea" id="RHEA-COMP:9685"/>
        <dbReference type="Rhea" id="RHEA-COMP:9690"/>
        <dbReference type="ChEBI" id="CHEBI:15378"/>
        <dbReference type="ChEBI" id="CHEBI:29999"/>
        <dbReference type="ChEBI" id="CHEBI:57287"/>
        <dbReference type="ChEBI" id="CHEBI:58343"/>
        <dbReference type="ChEBI" id="CHEBI:64479"/>
        <dbReference type="EC" id="2.7.8.7"/>
    </reaction>
</comment>
<evidence type="ECO:0000256" key="6">
    <source>
        <dbReference type="ARBA" id="ARBA00023098"/>
    </source>
</evidence>
<keyword evidence="11" id="KW-1185">Reference proteome</keyword>
<comment type="function">
    <text evidence="8">Transfers the 4'-phosphopantetheine moiety from coenzyme A to a Ser of acyl-carrier-protein.</text>
</comment>
<keyword evidence="2 8" id="KW-0808">Transferase</keyword>
<dbReference type="RefSeq" id="WP_322498861.1">
    <property type="nucleotide sequence ID" value="NZ_JARGYU010000002.1"/>
</dbReference>
<evidence type="ECO:0000313" key="10">
    <source>
        <dbReference type="EMBL" id="MDZ5761436.1"/>
    </source>
</evidence>
<proteinExistence type="inferred from homology"/>
<dbReference type="SUPFAM" id="SSF56214">
    <property type="entry name" value="4'-phosphopantetheinyl transferase"/>
    <property type="match status" value="1"/>
</dbReference>
<dbReference type="GO" id="GO:0000287">
    <property type="term" value="F:magnesium ion binding"/>
    <property type="evidence" value="ECO:0007669"/>
    <property type="project" value="UniProtKB-UniRule"/>
</dbReference>
<feature type="domain" description="4'-phosphopantetheinyl transferase" evidence="9">
    <location>
        <begin position="4"/>
        <end position="112"/>
    </location>
</feature>
<organism evidence="10 11">
    <name type="scientific">Lyticum sinuosum</name>
    <dbReference type="NCBI Taxonomy" id="1332059"/>
    <lineage>
        <taxon>Bacteria</taxon>
        <taxon>Pseudomonadati</taxon>
        <taxon>Pseudomonadota</taxon>
        <taxon>Alphaproteobacteria</taxon>
        <taxon>Rickettsiales</taxon>
        <taxon>Lyticum</taxon>
    </lineage>
</organism>
<dbReference type="Gene3D" id="3.90.470.20">
    <property type="entry name" value="4'-phosphopantetheinyl transferase domain"/>
    <property type="match status" value="1"/>
</dbReference>
<feature type="binding site" evidence="8">
    <location>
        <position position="56"/>
    </location>
    <ligand>
        <name>Mg(2+)</name>
        <dbReference type="ChEBI" id="CHEBI:18420"/>
    </ligand>
</feature>
<dbReference type="GO" id="GO:0006633">
    <property type="term" value="P:fatty acid biosynthetic process"/>
    <property type="evidence" value="ECO:0007669"/>
    <property type="project" value="UniProtKB-UniRule"/>
</dbReference>
<dbReference type="EMBL" id="JARGYU010000002">
    <property type="protein sequence ID" value="MDZ5761436.1"/>
    <property type="molecule type" value="Genomic_DNA"/>
</dbReference>
<dbReference type="EC" id="2.7.8.7" evidence="8"/>
<evidence type="ECO:0000256" key="7">
    <source>
        <dbReference type="ARBA" id="ARBA00023160"/>
    </source>
</evidence>
<name>A0AAE4VK52_9RICK</name>
<evidence type="ECO:0000256" key="3">
    <source>
        <dbReference type="ARBA" id="ARBA00022723"/>
    </source>
</evidence>
<evidence type="ECO:0000256" key="4">
    <source>
        <dbReference type="ARBA" id="ARBA00022832"/>
    </source>
</evidence>
<evidence type="ECO:0000256" key="8">
    <source>
        <dbReference type="HAMAP-Rule" id="MF_00101"/>
    </source>
</evidence>
<feature type="binding site" evidence="8">
    <location>
        <position position="8"/>
    </location>
    <ligand>
        <name>Mg(2+)</name>
        <dbReference type="ChEBI" id="CHEBI:18420"/>
    </ligand>
</feature>
<dbReference type="GO" id="GO:0008897">
    <property type="term" value="F:holo-[acyl-carrier-protein] synthase activity"/>
    <property type="evidence" value="ECO:0007669"/>
    <property type="project" value="UniProtKB-UniRule"/>
</dbReference>
<comment type="caution">
    <text evidence="10">The sequence shown here is derived from an EMBL/GenBank/DDBJ whole genome shotgun (WGS) entry which is preliminary data.</text>
</comment>
<sequence length="119" mass="13742">MIIGIGTDIIKVKRVKIIYARYGQRMLQRICTNQEIEEIDHRSLSHFIAKRFAAKEAYAKALGYGIGKMIGWQDIEILNKNGKPYFSENTKFIQDKYAHLTIADEDEFALAFVVIEKKT</sequence>
<keyword evidence="3 8" id="KW-0479">Metal-binding</keyword>
<keyword evidence="7 8" id="KW-0275">Fatty acid biosynthesis</keyword>
<evidence type="ECO:0000256" key="5">
    <source>
        <dbReference type="ARBA" id="ARBA00022842"/>
    </source>
</evidence>
<dbReference type="InterPro" id="IPR037143">
    <property type="entry name" value="4-PPantetheinyl_Trfase_dom_sf"/>
</dbReference>
<dbReference type="Proteomes" id="UP001289135">
    <property type="component" value="Unassembled WGS sequence"/>
</dbReference>
<dbReference type="GO" id="GO:0005737">
    <property type="term" value="C:cytoplasm"/>
    <property type="evidence" value="ECO:0007669"/>
    <property type="project" value="UniProtKB-SubCell"/>
</dbReference>
<comment type="subcellular location">
    <subcellularLocation>
        <location evidence="8">Cytoplasm</location>
    </subcellularLocation>
</comment>
<evidence type="ECO:0000313" key="11">
    <source>
        <dbReference type="Proteomes" id="UP001289135"/>
    </source>
</evidence>
<evidence type="ECO:0000256" key="2">
    <source>
        <dbReference type="ARBA" id="ARBA00022679"/>
    </source>
</evidence>
<dbReference type="InterPro" id="IPR008278">
    <property type="entry name" value="4-PPantetheinyl_Trfase_dom"/>
</dbReference>
<dbReference type="HAMAP" id="MF_00101">
    <property type="entry name" value="AcpS"/>
    <property type="match status" value="1"/>
</dbReference>
<comment type="similarity">
    <text evidence="8">Belongs to the P-Pant transferase superfamily. AcpS family.</text>
</comment>
<dbReference type="InterPro" id="IPR002582">
    <property type="entry name" value="ACPS"/>
</dbReference>
<protein>
    <recommendedName>
        <fullName evidence="8">Holo-[acyl-carrier-protein] synthase</fullName>
        <shortName evidence="8">Holo-ACP synthase</shortName>
        <ecNumber evidence="8">2.7.8.7</ecNumber>
    </recommendedName>
    <alternativeName>
        <fullName evidence="8">4'-phosphopantetheinyl transferase AcpS</fullName>
    </alternativeName>
</protein>
<evidence type="ECO:0000256" key="1">
    <source>
        <dbReference type="ARBA" id="ARBA00022516"/>
    </source>
</evidence>
<reference evidence="10" key="1">
    <citation type="submission" date="2023-02" db="EMBL/GenBank/DDBJ databases">
        <title>Host association and intracellularity evolved multiple times independently in the Rickettsiales.</title>
        <authorList>
            <person name="Castelli M."/>
            <person name="Nardi T."/>
            <person name="Gammuto L."/>
            <person name="Bellinzona G."/>
            <person name="Sabaneyeva E."/>
            <person name="Potekhin A."/>
            <person name="Serra V."/>
            <person name="Petroni G."/>
            <person name="Sassera D."/>
        </authorList>
    </citation>
    <scope>NUCLEOTIDE SEQUENCE</scope>
    <source>
        <strain evidence="10">USBL-36I1</strain>
    </source>
</reference>
<accession>A0AAE4VK52</accession>
<dbReference type="NCBIfam" id="TIGR00516">
    <property type="entry name" value="acpS"/>
    <property type="match status" value="1"/>
</dbReference>
<comment type="cofactor">
    <cofactor evidence="8">
        <name>Mg(2+)</name>
        <dbReference type="ChEBI" id="CHEBI:18420"/>
    </cofactor>
</comment>
<dbReference type="InterPro" id="IPR004568">
    <property type="entry name" value="Ppantetheine-prot_Trfase_dom"/>
</dbReference>
<keyword evidence="5 8" id="KW-0460">Magnesium</keyword>
<dbReference type="AlphaFoldDB" id="A0AAE4VK52"/>
<keyword evidence="1 8" id="KW-0444">Lipid biosynthesis</keyword>